<gene>
    <name evidence="1" type="ORF">SMRZ_LOCUS21590</name>
</gene>
<reference evidence="1 2" key="1">
    <citation type="submission" date="2018-11" db="EMBL/GenBank/DDBJ databases">
        <authorList>
            <consortium name="Pathogen Informatics"/>
        </authorList>
    </citation>
    <scope>NUCLEOTIDE SEQUENCE [LARGE SCALE GENOMIC DNA]</scope>
    <source>
        <strain evidence="1 2">Zambia</strain>
    </source>
</reference>
<keyword evidence="2" id="KW-1185">Reference proteome</keyword>
<evidence type="ECO:0008006" key="3">
    <source>
        <dbReference type="Google" id="ProtNLM"/>
    </source>
</evidence>
<dbReference type="SUPFAM" id="SSF56112">
    <property type="entry name" value="Protein kinase-like (PK-like)"/>
    <property type="match status" value="1"/>
</dbReference>
<dbReference type="InterPro" id="IPR011009">
    <property type="entry name" value="Kinase-like_dom_sf"/>
</dbReference>
<accession>A0A3P8D9H5</accession>
<organism evidence="1 2">
    <name type="scientific">Schistosoma margrebowiei</name>
    <dbReference type="NCBI Taxonomy" id="48269"/>
    <lineage>
        <taxon>Eukaryota</taxon>
        <taxon>Metazoa</taxon>
        <taxon>Spiralia</taxon>
        <taxon>Lophotrochozoa</taxon>
        <taxon>Platyhelminthes</taxon>
        <taxon>Trematoda</taxon>
        <taxon>Digenea</taxon>
        <taxon>Strigeidida</taxon>
        <taxon>Schistosomatoidea</taxon>
        <taxon>Schistosomatidae</taxon>
        <taxon>Schistosoma</taxon>
    </lineage>
</organism>
<proteinExistence type="predicted"/>
<dbReference type="Gene3D" id="3.30.200.20">
    <property type="entry name" value="Phosphorylase Kinase, domain 1"/>
    <property type="match status" value="1"/>
</dbReference>
<name>A0A3P8D9H5_9TREM</name>
<protein>
    <recommendedName>
        <fullName evidence="3">Protein kinase domain-containing protein</fullName>
    </recommendedName>
</protein>
<evidence type="ECO:0000313" key="1">
    <source>
        <dbReference type="EMBL" id="VDP40080.1"/>
    </source>
</evidence>
<dbReference type="AlphaFoldDB" id="A0A3P8D9H5"/>
<sequence length="91" mass="10315">MVGLSGVKYKPFSVDYVLLEEIGKGSFSVVHKCCHRNTNAVCSVKILKLVSTRKNFQTFVRCFILFDNPTAGLTSHNEFAFDFLKDDHKLL</sequence>
<evidence type="ECO:0000313" key="2">
    <source>
        <dbReference type="Proteomes" id="UP000277204"/>
    </source>
</evidence>
<dbReference type="EMBL" id="UZAI01018771">
    <property type="protein sequence ID" value="VDP40080.1"/>
    <property type="molecule type" value="Genomic_DNA"/>
</dbReference>
<dbReference type="Proteomes" id="UP000277204">
    <property type="component" value="Unassembled WGS sequence"/>
</dbReference>